<evidence type="ECO:0000256" key="17">
    <source>
        <dbReference type="RuleBase" id="RU364040"/>
    </source>
</evidence>
<feature type="active site" description="Proton acceptor" evidence="14">
    <location>
        <position position="374"/>
    </location>
</feature>
<dbReference type="STRING" id="409849.ENSPMGP00000011054"/>
<name>A0A3B4A331_9GOBI</name>
<dbReference type="PANTHER" id="PTHR11533">
    <property type="entry name" value="PROTEASE M1 ZINC METALLOPROTEASE"/>
    <property type="match status" value="1"/>
</dbReference>
<dbReference type="GO" id="GO:0043171">
    <property type="term" value="P:peptide catabolic process"/>
    <property type="evidence" value="ECO:0007669"/>
    <property type="project" value="TreeGrafter"/>
</dbReference>
<dbReference type="InterPro" id="IPR027268">
    <property type="entry name" value="Peptidase_M4/M1_CTD_sf"/>
</dbReference>
<dbReference type="GO" id="GO:0005737">
    <property type="term" value="C:cytoplasm"/>
    <property type="evidence" value="ECO:0007669"/>
    <property type="project" value="TreeGrafter"/>
</dbReference>
<dbReference type="CDD" id="cd09601">
    <property type="entry name" value="M1_APN-Q_like"/>
    <property type="match status" value="1"/>
</dbReference>
<comment type="similarity">
    <text evidence="2 17">Belongs to the peptidase M1 family.</text>
</comment>
<dbReference type="InterPro" id="IPR024571">
    <property type="entry name" value="ERAP1-like_C_dom"/>
</dbReference>
<keyword evidence="10" id="KW-1133">Transmembrane helix</keyword>
<evidence type="ECO:0000256" key="3">
    <source>
        <dbReference type="ARBA" id="ARBA00022438"/>
    </source>
</evidence>
<dbReference type="GO" id="GO:0070006">
    <property type="term" value="F:metalloaminopeptidase activity"/>
    <property type="evidence" value="ECO:0007669"/>
    <property type="project" value="TreeGrafter"/>
</dbReference>
<reference evidence="21" key="1">
    <citation type="submission" date="2025-08" db="UniProtKB">
        <authorList>
            <consortium name="Ensembl"/>
        </authorList>
    </citation>
    <scope>IDENTIFICATION</scope>
</reference>
<accession>A0A3B4A331</accession>
<dbReference type="SUPFAM" id="SSF55486">
    <property type="entry name" value="Metalloproteases ('zincins'), catalytic domain"/>
    <property type="match status" value="1"/>
</dbReference>
<keyword evidence="7 17" id="KW-0378">Hydrolase</keyword>
<evidence type="ECO:0000256" key="9">
    <source>
        <dbReference type="ARBA" id="ARBA00022968"/>
    </source>
</evidence>
<keyword evidence="8 15" id="KW-0862">Zinc</keyword>
<keyword evidence="4 17" id="KW-0645">Protease</keyword>
<evidence type="ECO:0000256" key="15">
    <source>
        <dbReference type="PIRSR" id="PIRSR634016-3"/>
    </source>
</evidence>
<dbReference type="Pfam" id="PF17900">
    <property type="entry name" value="Peptidase_M1_N"/>
    <property type="match status" value="1"/>
</dbReference>
<dbReference type="Pfam" id="PF11838">
    <property type="entry name" value="ERAP1_C"/>
    <property type="match status" value="1"/>
</dbReference>
<evidence type="ECO:0000259" key="20">
    <source>
        <dbReference type="Pfam" id="PF17900"/>
    </source>
</evidence>
<dbReference type="InterPro" id="IPR034016">
    <property type="entry name" value="M1_APN-typ"/>
</dbReference>
<dbReference type="GO" id="GO:0005615">
    <property type="term" value="C:extracellular space"/>
    <property type="evidence" value="ECO:0007669"/>
    <property type="project" value="TreeGrafter"/>
</dbReference>
<feature type="site" description="Transition state stabilizer" evidence="16">
    <location>
        <position position="462"/>
    </location>
</feature>
<evidence type="ECO:0000256" key="14">
    <source>
        <dbReference type="PIRSR" id="PIRSR634016-1"/>
    </source>
</evidence>
<keyword evidence="3 17" id="KW-0031">Aminopeptidase</keyword>
<dbReference type="GO" id="GO:0042277">
    <property type="term" value="F:peptide binding"/>
    <property type="evidence" value="ECO:0007669"/>
    <property type="project" value="TreeGrafter"/>
</dbReference>
<feature type="binding site" evidence="15">
    <location>
        <position position="377"/>
    </location>
    <ligand>
        <name>Zn(2+)</name>
        <dbReference type="ChEBI" id="CHEBI:29105"/>
        <note>catalytic</note>
    </ligand>
</feature>
<dbReference type="InterPro" id="IPR045357">
    <property type="entry name" value="Aminopeptidase_N-like_N"/>
</dbReference>
<feature type="binding site" evidence="15">
    <location>
        <position position="396"/>
    </location>
    <ligand>
        <name>Zn(2+)</name>
        <dbReference type="ChEBI" id="CHEBI:29105"/>
        <note>catalytic</note>
    </ligand>
</feature>
<evidence type="ECO:0000313" key="22">
    <source>
        <dbReference type="Proteomes" id="UP000261520"/>
    </source>
</evidence>
<dbReference type="FunFam" id="1.25.50.20:FF:000012">
    <property type="entry name" value="Aminopeptidase N"/>
    <property type="match status" value="1"/>
</dbReference>
<reference evidence="21" key="2">
    <citation type="submission" date="2025-09" db="UniProtKB">
        <authorList>
            <consortium name="Ensembl"/>
        </authorList>
    </citation>
    <scope>IDENTIFICATION</scope>
</reference>
<feature type="domain" description="ERAP1-like C-terminal" evidence="19">
    <location>
        <begin position="572"/>
        <end position="886"/>
    </location>
</feature>
<dbReference type="InterPro" id="IPR014782">
    <property type="entry name" value="Peptidase_M1_dom"/>
</dbReference>
<feature type="domain" description="Aminopeptidase N-like N-terminal" evidence="20">
    <location>
        <begin position="89"/>
        <end position="269"/>
    </location>
</feature>
<dbReference type="GO" id="GO:0005886">
    <property type="term" value="C:plasma membrane"/>
    <property type="evidence" value="ECO:0007669"/>
    <property type="project" value="TreeGrafter"/>
</dbReference>
<keyword evidence="5" id="KW-0812">Transmembrane</keyword>
<evidence type="ECO:0000256" key="16">
    <source>
        <dbReference type="PIRSR" id="PIRSR634016-4"/>
    </source>
</evidence>
<evidence type="ECO:0000256" key="8">
    <source>
        <dbReference type="ARBA" id="ARBA00022833"/>
    </source>
</evidence>
<dbReference type="Ensembl" id="ENSPMGT00000011788.1">
    <property type="protein sequence ID" value="ENSPMGP00000011054.1"/>
    <property type="gene ID" value="ENSPMGG00000009164.1"/>
</dbReference>
<organism evidence="21 22">
    <name type="scientific">Periophthalmus magnuspinnatus</name>
    <dbReference type="NCBI Taxonomy" id="409849"/>
    <lineage>
        <taxon>Eukaryota</taxon>
        <taxon>Metazoa</taxon>
        <taxon>Chordata</taxon>
        <taxon>Craniata</taxon>
        <taxon>Vertebrata</taxon>
        <taxon>Euteleostomi</taxon>
        <taxon>Actinopterygii</taxon>
        <taxon>Neopterygii</taxon>
        <taxon>Teleostei</taxon>
        <taxon>Neoteleostei</taxon>
        <taxon>Acanthomorphata</taxon>
        <taxon>Gobiaria</taxon>
        <taxon>Gobiiformes</taxon>
        <taxon>Gobioidei</taxon>
        <taxon>Gobiidae</taxon>
        <taxon>Oxudercinae</taxon>
        <taxon>Periophthalmus</taxon>
    </lineage>
</organism>
<evidence type="ECO:0000256" key="4">
    <source>
        <dbReference type="ARBA" id="ARBA00022670"/>
    </source>
</evidence>
<keyword evidence="13" id="KW-0325">Glycoprotein</keyword>
<feature type="domain" description="Peptidase M1 membrane alanine aminopeptidase" evidence="18">
    <location>
        <begin position="305"/>
        <end position="520"/>
    </location>
</feature>
<dbReference type="Gene3D" id="1.10.390.10">
    <property type="entry name" value="Neutral Protease Domain 2"/>
    <property type="match status" value="1"/>
</dbReference>
<evidence type="ECO:0000256" key="11">
    <source>
        <dbReference type="ARBA" id="ARBA00023049"/>
    </source>
</evidence>
<dbReference type="Gene3D" id="2.60.40.1910">
    <property type="match status" value="1"/>
</dbReference>
<keyword evidence="9" id="KW-0735">Signal-anchor</keyword>
<dbReference type="GO" id="GO:0006508">
    <property type="term" value="P:proteolysis"/>
    <property type="evidence" value="ECO:0007669"/>
    <property type="project" value="UniProtKB-KW"/>
</dbReference>
<sequence>MSKNSLMSKTLAAVFAILTLSVIGSLVTMVIVYNIQLQKLKPTPPPTAPVTTLAPPPEMRLREDVLPRSYQVFIHIPLYTRIIEEVNVTSPNQTFLFDGNVTVHLECVQKTKTIFLHSRNQNVFKPMVHDLNSNKQLEVRNHILHDDQSEFLEIILNDALEVGGNYSLFLAFKGEISDSLHGLFLSSYQEGTPAHEEDTNVYRYMVATNMQPTDTRKVFPCFDEPAMKARFNLTIIHRRDTTALSNQDVADDEWQYTRFQPTEVMSPYLFAFTVSEFKHMLSIAFLQTYARPEAVDAGHTAYADSITGNILHFYQNYFDIRYTQKLDQIAMPDLAPLGMENWGLVTYQEWALLYEEGVSSHLHKEMIASLIAHELAHQWFGNMVTMKWWNELWLNEGFANYMSYLAVDKVAPAFKMSDKFIANELHSAFEADALTSSHPLTLPAAEVQTPDEIMEMFDRITYSKGAVVLKMLADVLGESVFQKGIKIYLERFRLKNTDQYDLWDSESGGFVDVKTLMDTWTNQIGYPVITINTNSGEVYQKQFLLNDTSESKVKSGSGQSALEWILFEKGEWILANVNCTGYYRVNYDLTNWQRLLNEIETNPGGIPLLNRGQLIDDAFNLARAQLVSVSLALNSTRFLSNETEYIPWQFAEKNLDYFVLMFDRSEVYGPMQKYLQNQVTALYNYYKNYTDNSTVPPDPTSHSQILAVKLACSNGLHECVNMAKSMFKLWMTNNTNRIHPNLRSVIYCQALAAGGLEEWEFAWDRFQNTSDISEKDHLREALACTKKIWLLNRYLDYTLNPDKIRLMDVSSVITSIAYNEAGHALAWNFIRANWNYISKLYAGEVITEITQRFSTPFELQELERFSTTYDLGYLSRVVQRAIEQTKVNIQWVKENRETVLNWFLAEIS</sequence>
<proteinExistence type="inferred from homology"/>
<keyword evidence="22" id="KW-1185">Reference proteome</keyword>
<dbReference type="GO" id="GO:0008270">
    <property type="term" value="F:zinc ion binding"/>
    <property type="evidence" value="ECO:0007669"/>
    <property type="project" value="UniProtKB-UniRule"/>
</dbReference>
<feature type="binding site" evidence="15">
    <location>
        <position position="373"/>
    </location>
    <ligand>
        <name>Zn(2+)</name>
        <dbReference type="ChEBI" id="CHEBI:29105"/>
        <note>catalytic</note>
    </ligand>
</feature>
<comment type="cofactor">
    <cofactor evidence="15 17">
        <name>Zn(2+)</name>
        <dbReference type="ChEBI" id="CHEBI:29105"/>
    </cofactor>
    <text evidence="15 17">Binds 1 zinc ion per subunit.</text>
</comment>
<dbReference type="InterPro" id="IPR001930">
    <property type="entry name" value="Peptidase_M1"/>
</dbReference>
<evidence type="ECO:0000256" key="10">
    <source>
        <dbReference type="ARBA" id="ARBA00022989"/>
    </source>
</evidence>
<dbReference type="Pfam" id="PF01433">
    <property type="entry name" value="Peptidase_M1"/>
    <property type="match status" value="1"/>
</dbReference>
<protein>
    <recommendedName>
        <fullName evidence="17">Aminopeptidase</fullName>
        <ecNumber evidence="17">3.4.11.-</ecNumber>
    </recommendedName>
</protein>
<evidence type="ECO:0000256" key="2">
    <source>
        <dbReference type="ARBA" id="ARBA00010136"/>
    </source>
</evidence>
<dbReference type="SUPFAM" id="SSF63737">
    <property type="entry name" value="Leukotriene A4 hydrolase N-terminal domain"/>
    <property type="match status" value="1"/>
</dbReference>
<dbReference type="AlphaFoldDB" id="A0A3B4A331"/>
<evidence type="ECO:0000256" key="7">
    <source>
        <dbReference type="ARBA" id="ARBA00022801"/>
    </source>
</evidence>
<evidence type="ECO:0000256" key="6">
    <source>
        <dbReference type="ARBA" id="ARBA00022723"/>
    </source>
</evidence>
<dbReference type="PANTHER" id="PTHR11533:SF259">
    <property type="entry name" value="AMINOPEPTIDASE"/>
    <property type="match status" value="1"/>
</dbReference>
<dbReference type="Gene3D" id="2.60.40.1730">
    <property type="entry name" value="tricorn interacting facor f3 domain"/>
    <property type="match status" value="1"/>
</dbReference>
<keyword evidence="11 17" id="KW-0482">Metalloprotease</keyword>
<evidence type="ECO:0000259" key="19">
    <source>
        <dbReference type="Pfam" id="PF11838"/>
    </source>
</evidence>
<evidence type="ECO:0000256" key="1">
    <source>
        <dbReference type="ARBA" id="ARBA00004606"/>
    </source>
</evidence>
<evidence type="ECO:0000313" key="21">
    <source>
        <dbReference type="Ensembl" id="ENSPMGP00000011054.1"/>
    </source>
</evidence>
<dbReference type="InterPro" id="IPR050344">
    <property type="entry name" value="Peptidase_M1_aminopeptidases"/>
</dbReference>
<evidence type="ECO:0000256" key="5">
    <source>
        <dbReference type="ARBA" id="ARBA00022692"/>
    </source>
</evidence>
<dbReference type="Proteomes" id="UP000261520">
    <property type="component" value="Unplaced"/>
</dbReference>
<comment type="subcellular location">
    <subcellularLocation>
        <location evidence="1">Membrane</location>
        <topology evidence="1">Single-pass type II membrane protein</topology>
    </subcellularLocation>
</comment>
<evidence type="ECO:0000256" key="12">
    <source>
        <dbReference type="ARBA" id="ARBA00023136"/>
    </source>
</evidence>
<dbReference type="InterPro" id="IPR042097">
    <property type="entry name" value="Aminopeptidase_N-like_N_sf"/>
</dbReference>
<dbReference type="Gene3D" id="1.25.50.20">
    <property type="match status" value="1"/>
</dbReference>
<evidence type="ECO:0000259" key="18">
    <source>
        <dbReference type="Pfam" id="PF01433"/>
    </source>
</evidence>
<dbReference type="FunFam" id="1.10.390.10:FF:000016">
    <property type="entry name" value="Glutamyl aminopeptidase"/>
    <property type="match status" value="1"/>
</dbReference>
<dbReference type="EC" id="3.4.11.-" evidence="17"/>
<dbReference type="PRINTS" id="PR00756">
    <property type="entry name" value="ALADIPTASE"/>
</dbReference>
<keyword evidence="6 15" id="KW-0479">Metal-binding</keyword>
<keyword evidence="12" id="KW-0472">Membrane</keyword>
<evidence type="ECO:0000256" key="13">
    <source>
        <dbReference type="ARBA" id="ARBA00023180"/>
    </source>
</evidence>